<dbReference type="Proteomes" id="UP000011086">
    <property type="component" value="Unassembled WGS sequence"/>
</dbReference>
<accession>A0AA97PQC1</accession>
<dbReference type="EMBL" id="JH793730">
    <property type="protein sequence ID" value="ELQ43186.1"/>
    <property type="molecule type" value="Genomic_DNA"/>
</dbReference>
<evidence type="ECO:0000313" key="2">
    <source>
        <dbReference type="EMBL" id="ELQ43186.1"/>
    </source>
</evidence>
<protein>
    <submittedName>
        <fullName evidence="2">Uncharacterized protein</fullName>
    </submittedName>
</protein>
<feature type="compositionally biased region" description="Acidic residues" evidence="1">
    <location>
        <begin position="189"/>
        <end position="199"/>
    </location>
</feature>
<feature type="region of interest" description="Disordered" evidence="1">
    <location>
        <begin position="268"/>
        <end position="292"/>
    </location>
</feature>
<organism evidence="2">
    <name type="scientific">Pyricularia oryzae (strain Y34)</name>
    <name type="common">Rice blast fungus</name>
    <name type="synonym">Magnaporthe oryzae</name>
    <dbReference type="NCBI Taxonomy" id="1143189"/>
    <lineage>
        <taxon>Eukaryota</taxon>
        <taxon>Fungi</taxon>
        <taxon>Dikarya</taxon>
        <taxon>Ascomycota</taxon>
        <taxon>Pezizomycotina</taxon>
        <taxon>Sordariomycetes</taxon>
        <taxon>Sordariomycetidae</taxon>
        <taxon>Magnaporthales</taxon>
        <taxon>Pyriculariaceae</taxon>
        <taxon>Pyricularia</taxon>
    </lineage>
</organism>
<feature type="compositionally biased region" description="Acidic residues" evidence="1">
    <location>
        <begin position="207"/>
        <end position="231"/>
    </location>
</feature>
<feature type="region of interest" description="Disordered" evidence="1">
    <location>
        <begin position="183"/>
        <end position="252"/>
    </location>
</feature>
<gene>
    <name evidence="2" type="ORF">OOU_Y34scaffold00165g8</name>
</gene>
<dbReference type="AlphaFoldDB" id="A0AA97PQC1"/>
<proteinExistence type="predicted"/>
<sequence>MNAAHHDMALFGSWVKYQHYVQTSNSNVPRILSSQEIALAADLGSNFDFTNAFRQRLELGRDLYTGVRQNLMTILQIWDAVMDERDIFETSGSFTLHQDIQKAFIFCTDTITARVNVGSLGPQGLPNYTPTSRPPKLQICTEKLGPYYAGHGQFFADITAVGRHVQQSIGPYTEFLALSDSGDAGNIEINDEDKEETVDENEHNDEGDYTDDDDDDDDNKSDDDYQEENSENDTSRISFQAQGTPIKKGRESSLDKLVKFDMAWVNDTQGFSMGSEPDFEELSRPAPSLSTK</sequence>
<name>A0AA97PQC1_PYRO3</name>
<reference evidence="2" key="1">
    <citation type="journal article" date="2012" name="PLoS Genet.">
        <title>Comparative analysis of the genomes of two field isolates of the rice blast fungus Magnaporthe oryzae.</title>
        <authorList>
            <person name="Xue M."/>
            <person name="Yang J."/>
            <person name="Li Z."/>
            <person name="Hu S."/>
            <person name="Yao N."/>
            <person name="Dean R.A."/>
            <person name="Zhao W."/>
            <person name="Shen M."/>
            <person name="Zhang H."/>
            <person name="Li C."/>
            <person name="Liu L."/>
            <person name="Cao L."/>
            <person name="Xu X."/>
            <person name="Xing Y."/>
            <person name="Hsiang T."/>
            <person name="Zhang Z."/>
            <person name="Xu J.R."/>
            <person name="Peng Y.L."/>
        </authorList>
    </citation>
    <scope>NUCLEOTIDE SEQUENCE</scope>
    <source>
        <strain evidence="2">Y34</strain>
    </source>
</reference>
<evidence type="ECO:0000256" key="1">
    <source>
        <dbReference type="SAM" id="MobiDB-lite"/>
    </source>
</evidence>